<organism evidence="1 2">
    <name type="scientific">Puccinia striiformis f. sp. tritici PST-78</name>
    <dbReference type="NCBI Taxonomy" id="1165861"/>
    <lineage>
        <taxon>Eukaryota</taxon>
        <taxon>Fungi</taxon>
        <taxon>Dikarya</taxon>
        <taxon>Basidiomycota</taxon>
        <taxon>Pucciniomycotina</taxon>
        <taxon>Pucciniomycetes</taxon>
        <taxon>Pucciniales</taxon>
        <taxon>Pucciniaceae</taxon>
        <taxon>Puccinia</taxon>
    </lineage>
</organism>
<dbReference type="STRING" id="1165861.A0A0L0UKG0"/>
<protein>
    <submittedName>
        <fullName evidence="1">Uncharacterized protein</fullName>
    </submittedName>
</protein>
<dbReference type="InterPro" id="IPR021109">
    <property type="entry name" value="Peptidase_aspartic_dom_sf"/>
</dbReference>
<sequence length="128" mass="13654">MVNVLPKDLAVRLGLIVTEPAMNLKGIGGHKNEILGIAESVRVKIGNIKRSVHFWISGGNVQPILGKPFLIDVSAAMKYVGGGGETLSINDDEGRTYLVPIITPSNQKWETTFPANTTRASNVATAAD</sequence>
<accession>A0A0L0UKG0</accession>
<dbReference type="EMBL" id="AJIL01004860">
    <property type="protein sequence ID" value="KNE87572.1"/>
    <property type="molecule type" value="Genomic_DNA"/>
</dbReference>
<evidence type="ECO:0000313" key="1">
    <source>
        <dbReference type="EMBL" id="KNE87572.1"/>
    </source>
</evidence>
<proteinExistence type="predicted"/>
<dbReference type="CDD" id="cd00303">
    <property type="entry name" value="retropepsin_like"/>
    <property type="match status" value="1"/>
</dbReference>
<comment type="caution">
    <text evidence="1">The sequence shown here is derived from an EMBL/GenBank/DDBJ whole genome shotgun (WGS) entry which is preliminary data.</text>
</comment>
<evidence type="ECO:0000313" key="2">
    <source>
        <dbReference type="Proteomes" id="UP000054564"/>
    </source>
</evidence>
<keyword evidence="2" id="KW-1185">Reference proteome</keyword>
<dbReference type="Gene3D" id="2.40.70.10">
    <property type="entry name" value="Acid Proteases"/>
    <property type="match status" value="1"/>
</dbReference>
<reference evidence="2" key="1">
    <citation type="submission" date="2014-03" db="EMBL/GenBank/DDBJ databases">
        <title>The Genome Sequence of Puccinia striiformis f. sp. tritici PST-78.</title>
        <authorList>
            <consortium name="The Broad Institute Genome Sequencing Platform"/>
            <person name="Cuomo C."/>
            <person name="Hulbert S."/>
            <person name="Chen X."/>
            <person name="Walker B."/>
            <person name="Young S.K."/>
            <person name="Zeng Q."/>
            <person name="Gargeya S."/>
            <person name="Fitzgerald M."/>
            <person name="Haas B."/>
            <person name="Abouelleil A."/>
            <person name="Alvarado L."/>
            <person name="Arachchi H.M."/>
            <person name="Berlin A.M."/>
            <person name="Chapman S.B."/>
            <person name="Goldberg J."/>
            <person name="Griggs A."/>
            <person name="Gujja S."/>
            <person name="Hansen M."/>
            <person name="Howarth C."/>
            <person name="Imamovic A."/>
            <person name="Larimer J."/>
            <person name="McCowan C."/>
            <person name="Montmayeur A."/>
            <person name="Murphy C."/>
            <person name="Neiman D."/>
            <person name="Pearson M."/>
            <person name="Priest M."/>
            <person name="Roberts A."/>
            <person name="Saif S."/>
            <person name="Shea T."/>
            <person name="Sisk P."/>
            <person name="Sykes S."/>
            <person name="Wortman J."/>
            <person name="Nusbaum C."/>
            <person name="Birren B."/>
        </authorList>
    </citation>
    <scope>NUCLEOTIDE SEQUENCE [LARGE SCALE GENOMIC DNA]</scope>
    <source>
        <strain evidence="2">race PST-78</strain>
    </source>
</reference>
<gene>
    <name evidence="1" type="ORF">PSTG_19042</name>
</gene>
<name>A0A0L0UKG0_9BASI</name>
<feature type="non-terminal residue" evidence="1">
    <location>
        <position position="128"/>
    </location>
</feature>
<dbReference type="Proteomes" id="UP000054564">
    <property type="component" value="Unassembled WGS sequence"/>
</dbReference>
<dbReference type="AlphaFoldDB" id="A0A0L0UKG0"/>